<feature type="domain" description="DUF3048" evidence="3">
    <location>
        <begin position="51"/>
        <end position="187"/>
    </location>
</feature>
<proteinExistence type="predicted"/>
<feature type="region of interest" description="Disordered" evidence="1">
    <location>
        <begin position="23"/>
        <end position="43"/>
    </location>
</feature>
<name>A0A5C8NLT6_9ACTN</name>
<protein>
    <submittedName>
        <fullName evidence="5">DUF3048 domain-containing protein</fullName>
    </submittedName>
</protein>
<dbReference type="Proteomes" id="UP000321571">
    <property type="component" value="Unassembled WGS sequence"/>
</dbReference>
<feature type="chain" id="PRO_5022695387" evidence="2">
    <location>
        <begin position="28"/>
        <end position="342"/>
    </location>
</feature>
<feature type="compositionally biased region" description="Low complexity" evidence="1">
    <location>
        <begin position="203"/>
        <end position="221"/>
    </location>
</feature>
<evidence type="ECO:0000259" key="4">
    <source>
        <dbReference type="Pfam" id="PF17479"/>
    </source>
</evidence>
<dbReference type="PROSITE" id="PS51257">
    <property type="entry name" value="PROKAR_LIPOPROTEIN"/>
    <property type="match status" value="1"/>
</dbReference>
<sequence>MLGRMKLRGLVSLVALALLAGGCSSSSDDEPKADPAKKGSSEKLVEISPVTGLPLKGRPDNPVFVVKIENTANGSPQYGLNRADMVVEELVEGGLTRLAAFYYSTLPKNVGHVRSMRATDIGIASPVAGQIVASGGAPKTYRIVKKAGVKVFSEDHGAPGFSSDPAKSRPYNRMINLQRLNRKAKVRDIPGPYLSWTPPGAKPSPSASASAAPPKKATKAAVKFSGGTRTTWRLAGKTWQRTNGHAARGQDFAADTLIVMFCKVGDAGYRDPAGNPVPETIIKGTGRAVILHGNEATETTWHKSSLDSQVRFTGKDGEPVTITPGHVWFEMVPKGAGKLALG</sequence>
<dbReference type="Gene3D" id="3.50.90.10">
    <property type="entry name" value="YerB-like"/>
    <property type="match status" value="1"/>
</dbReference>
<feature type="signal peptide" evidence="2">
    <location>
        <begin position="1"/>
        <end position="27"/>
    </location>
</feature>
<feature type="region of interest" description="Disordered" evidence="1">
    <location>
        <begin position="195"/>
        <end position="223"/>
    </location>
</feature>
<organism evidence="5 6">
    <name type="scientific">Aeromicrobium terrae</name>
    <dbReference type="NCBI Taxonomy" id="2498846"/>
    <lineage>
        <taxon>Bacteria</taxon>
        <taxon>Bacillati</taxon>
        <taxon>Actinomycetota</taxon>
        <taxon>Actinomycetes</taxon>
        <taxon>Propionibacteriales</taxon>
        <taxon>Nocardioidaceae</taxon>
        <taxon>Aeromicrobium</taxon>
    </lineage>
</organism>
<reference evidence="5 6" key="1">
    <citation type="submission" date="2019-06" db="EMBL/GenBank/DDBJ databases">
        <title>Aeromicrobium sp. nov., isolated from a maize field.</title>
        <authorList>
            <person name="Lin S.-Y."/>
            <person name="Tsai C.-F."/>
            <person name="Young C.-C."/>
        </authorList>
    </citation>
    <scope>NUCLEOTIDE SEQUENCE [LARGE SCALE GENOMIC DNA]</scope>
    <source>
        <strain evidence="5 6">CC-CFT486</strain>
    </source>
</reference>
<dbReference type="InterPro" id="IPR035328">
    <property type="entry name" value="DUF3048_C"/>
</dbReference>
<dbReference type="OrthoDB" id="9779102at2"/>
<feature type="domain" description="DUF3048" evidence="4">
    <location>
        <begin position="222"/>
        <end position="328"/>
    </location>
</feature>
<dbReference type="AlphaFoldDB" id="A0A5C8NLT6"/>
<dbReference type="SUPFAM" id="SSF159774">
    <property type="entry name" value="YerB-like"/>
    <property type="match status" value="1"/>
</dbReference>
<evidence type="ECO:0000313" key="5">
    <source>
        <dbReference type="EMBL" id="TXL62050.1"/>
    </source>
</evidence>
<dbReference type="InterPro" id="IPR023158">
    <property type="entry name" value="YerB-like_sf"/>
</dbReference>
<accession>A0A5C8NLT6</accession>
<evidence type="ECO:0000313" key="6">
    <source>
        <dbReference type="Proteomes" id="UP000321571"/>
    </source>
</evidence>
<dbReference type="InterPro" id="IPR021416">
    <property type="entry name" value="DUF3048_N"/>
</dbReference>
<evidence type="ECO:0000256" key="1">
    <source>
        <dbReference type="SAM" id="MobiDB-lite"/>
    </source>
</evidence>
<feature type="compositionally biased region" description="Basic and acidic residues" evidence="1">
    <location>
        <begin position="29"/>
        <end position="43"/>
    </location>
</feature>
<comment type="caution">
    <text evidence="5">The sequence shown here is derived from an EMBL/GenBank/DDBJ whole genome shotgun (WGS) entry which is preliminary data.</text>
</comment>
<keyword evidence="6" id="KW-1185">Reference proteome</keyword>
<keyword evidence="2" id="KW-0732">Signal</keyword>
<dbReference type="Pfam" id="PF17479">
    <property type="entry name" value="DUF3048_C"/>
    <property type="match status" value="1"/>
</dbReference>
<dbReference type="EMBL" id="VDUX01000002">
    <property type="protein sequence ID" value="TXL62050.1"/>
    <property type="molecule type" value="Genomic_DNA"/>
</dbReference>
<gene>
    <name evidence="5" type="ORF">FHP06_04885</name>
</gene>
<evidence type="ECO:0000259" key="3">
    <source>
        <dbReference type="Pfam" id="PF11258"/>
    </source>
</evidence>
<evidence type="ECO:0000256" key="2">
    <source>
        <dbReference type="SAM" id="SignalP"/>
    </source>
</evidence>
<dbReference type="Pfam" id="PF11258">
    <property type="entry name" value="DUF3048"/>
    <property type="match status" value="1"/>
</dbReference>